<gene>
    <name evidence="3" type="primary">nudE</name>
    <name evidence="3" type="ORF">RaK2_00032</name>
</gene>
<dbReference type="KEGG" id="vg:14012620"/>
<feature type="domain" description="Nudix hydrolase" evidence="2">
    <location>
        <begin position="1"/>
        <end position="139"/>
    </location>
</feature>
<dbReference type="EMBL" id="JQ513383">
    <property type="protein sequence ID" value="AFA44305.1"/>
    <property type="molecule type" value="Genomic_DNA"/>
</dbReference>
<sequence length="144" mass="16793">MLYSCGIIFYQNGQILLGHCTGQKHWDLPKGKAENNESFVEAAIRECKEETGFIVKENELILLGEVSYRKGKRLVLFFCTSKIKPNPDELRCSTTYVNKHGKRRPDIDSYKYVDLKDCPKYLTQRMSKSILKCTEIYKKKRESK</sequence>
<dbReference type="PANTHER" id="PTHR21340:SF0">
    <property type="entry name" value="BIS(5'-NUCLEOSYL)-TETRAPHOSPHATASE [ASYMMETRICAL]"/>
    <property type="match status" value="1"/>
</dbReference>
<dbReference type="OrthoDB" id="14298at10239"/>
<keyword evidence="4" id="KW-1185">Reference proteome</keyword>
<evidence type="ECO:0000313" key="4">
    <source>
        <dbReference type="Proteomes" id="UP000007524"/>
    </source>
</evidence>
<dbReference type="PROSITE" id="PS51462">
    <property type="entry name" value="NUDIX"/>
    <property type="match status" value="1"/>
</dbReference>
<reference evidence="3 4" key="1">
    <citation type="journal article" date="2012" name="J. Virol.">
        <title>Genome of Klebsiella sp.-Infecting Bacteriophage vB_KleM_RaK2.</title>
        <authorList>
            <person name="Simoliunas E."/>
            <person name="Kaliniene L."/>
            <person name="Truncaite L."/>
            <person name="Klausa V."/>
            <person name="Zajanckauskaite A."/>
            <person name="Meskys R."/>
        </authorList>
    </citation>
    <scope>NUCLEOTIDE SEQUENCE [LARGE SCALE GENOMIC DNA]</scope>
</reference>
<dbReference type="InterPro" id="IPR000086">
    <property type="entry name" value="NUDIX_hydrolase_dom"/>
</dbReference>
<dbReference type="GO" id="GO:0006167">
    <property type="term" value="P:AMP biosynthetic process"/>
    <property type="evidence" value="ECO:0007669"/>
    <property type="project" value="TreeGrafter"/>
</dbReference>
<evidence type="ECO:0000313" key="3">
    <source>
        <dbReference type="EMBL" id="AFA44305.1"/>
    </source>
</evidence>
<dbReference type="Proteomes" id="UP000007524">
    <property type="component" value="Segment"/>
</dbReference>
<dbReference type="GO" id="GO:0006754">
    <property type="term" value="P:ATP biosynthetic process"/>
    <property type="evidence" value="ECO:0007669"/>
    <property type="project" value="TreeGrafter"/>
</dbReference>
<dbReference type="InterPro" id="IPR015797">
    <property type="entry name" value="NUDIX_hydrolase-like_dom_sf"/>
</dbReference>
<dbReference type="SUPFAM" id="SSF55811">
    <property type="entry name" value="Nudix"/>
    <property type="match status" value="1"/>
</dbReference>
<evidence type="ECO:0000256" key="1">
    <source>
        <dbReference type="ARBA" id="ARBA00022801"/>
    </source>
</evidence>
<dbReference type="PANTHER" id="PTHR21340">
    <property type="entry name" value="DIADENOSINE 5,5-P1,P4-TETRAPHOSPHATE PYROPHOSPHOHYDROLASE MUTT"/>
    <property type="match status" value="1"/>
</dbReference>
<accession>H6X3I9</accession>
<dbReference type="RefSeq" id="YP_007007187.1">
    <property type="nucleotide sequence ID" value="NC_019526.1"/>
</dbReference>
<dbReference type="GO" id="GO:0004081">
    <property type="term" value="F:bis(5'-nucleosyl)-tetraphosphatase (asymmetrical) activity"/>
    <property type="evidence" value="ECO:0007669"/>
    <property type="project" value="TreeGrafter"/>
</dbReference>
<dbReference type="InterPro" id="IPR051325">
    <property type="entry name" value="Nudix_hydrolase_domain"/>
</dbReference>
<protein>
    <submittedName>
        <fullName evidence="3">Nudix hydrolase</fullName>
    </submittedName>
</protein>
<dbReference type="Gene3D" id="3.90.79.10">
    <property type="entry name" value="Nucleoside Triphosphate Pyrophosphohydrolase"/>
    <property type="match status" value="1"/>
</dbReference>
<name>H6X3I9_9CAUD</name>
<dbReference type="GeneID" id="14012620"/>
<dbReference type="Pfam" id="PF00293">
    <property type="entry name" value="NUDIX"/>
    <property type="match status" value="1"/>
</dbReference>
<proteinExistence type="predicted"/>
<keyword evidence="1 3" id="KW-0378">Hydrolase</keyword>
<organism evidence="3 4">
    <name type="scientific">Klebsiella phage vB_KleM_RaK2</name>
    <dbReference type="NCBI Taxonomy" id="1147094"/>
    <lineage>
        <taxon>Viruses</taxon>
        <taxon>Duplodnaviria</taxon>
        <taxon>Heunggongvirae</taxon>
        <taxon>Uroviricota</taxon>
        <taxon>Caudoviricetes</taxon>
        <taxon>Alcyoneusvirus</taxon>
        <taxon>Alcyoneusvirus RaK2</taxon>
    </lineage>
</organism>
<evidence type="ECO:0000259" key="2">
    <source>
        <dbReference type="PROSITE" id="PS51462"/>
    </source>
</evidence>